<protein>
    <recommendedName>
        <fullName evidence="3">C2H2-type domain-containing protein</fullName>
    </recommendedName>
</protein>
<evidence type="ECO:0000256" key="1">
    <source>
        <dbReference type="SAM" id="MobiDB-lite"/>
    </source>
</evidence>
<dbReference type="AlphaFoldDB" id="A0A8D8VYA2"/>
<feature type="compositionally biased region" description="Low complexity" evidence="1">
    <location>
        <begin position="175"/>
        <end position="186"/>
    </location>
</feature>
<name>A0A8D8VYA2_9HEMI</name>
<accession>A0A8D8VYA2</accession>
<organism evidence="2">
    <name type="scientific">Cacopsylla melanoneura</name>
    <dbReference type="NCBI Taxonomy" id="428564"/>
    <lineage>
        <taxon>Eukaryota</taxon>
        <taxon>Metazoa</taxon>
        <taxon>Ecdysozoa</taxon>
        <taxon>Arthropoda</taxon>
        <taxon>Hexapoda</taxon>
        <taxon>Insecta</taxon>
        <taxon>Pterygota</taxon>
        <taxon>Neoptera</taxon>
        <taxon>Paraneoptera</taxon>
        <taxon>Hemiptera</taxon>
        <taxon>Sternorrhyncha</taxon>
        <taxon>Psylloidea</taxon>
        <taxon>Psyllidae</taxon>
        <taxon>Psyllinae</taxon>
        <taxon>Cacopsylla</taxon>
    </lineage>
</organism>
<evidence type="ECO:0008006" key="3">
    <source>
        <dbReference type="Google" id="ProtNLM"/>
    </source>
</evidence>
<dbReference type="EMBL" id="HBUF01110934">
    <property type="protein sequence ID" value="CAG6640213.1"/>
    <property type="molecule type" value="Transcribed_RNA"/>
</dbReference>
<dbReference type="Gene3D" id="3.30.160.60">
    <property type="entry name" value="Classic Zinc Finger"/>
    <property type="match status" value="1"/>
</dbReference>
<evidence type="ECO:0000313" key="2">
    <source>
        <dbReference type="EMBL" id="CAG6640213.1"/>
    </source>
</evidence>
<proteinExistence type="predicted"/>
<sequence>MAETSLPHQIAFCELEHGKRPQCGPKKRWIDAVKNDLTSLKIDLNTWRDAASDRASWREKIHETTKRRHEDIQQQQIEKRAKRYEIEQDFTWTCPICRFERSGPRGRQYVQSHITQAHKEALPPSTEKSLKCMKCDFEANTGSGLSSHMRWKHPDFVSATAGLKPVRSIRPCRSPTPGTSGSSSQPPQSPNPLQCVCGRSFKTKAGLGSHKRGQQCTIMSRN</sequence>
<feature type="region of interest" description="Disordered" evidence="1">
    <location>
        <begin position="167"/>
        <end position="194"/>
    </location>
</feature>
<reference evidence="2" key="1">
    <citation type="submission" date="2021-05" db="EMBL/GenBank/DDBJ databases">
        <authorList>
            <person name="Alioto T."/>
            <person name="Alioto T."/>
            <person name="Gomez Garrido J."/>
        </authorList>
    </citation>
    <scope>NUCLEOTIDE SEQUENCE</scope>
</reference>